<comment type="caution">
    <text evidence="1">The sequence shown here is derived from an EMBL/GenBank/DDBJ whole genome shotgun (WGS) entry which is preliminary data.</text>
</comment>
<reference evidence="1" key="2">
    <citation type="journal article" date="2019" name="Genome Biol. Evol.">
        <title>Day and night: Metabolic profiles and evolutionary relationships of six axenic non-marine cyanobacteria.</title>
        <authorList>
            <person name="Will S.E."/>
            <person name="Henke P."/>
            <person name="Boedeker C."/>
            <person name="Huang S."/>
            <person name="Brinkmann H."/>
            <person name="Rohde M."/>
            <person name="Jarek M."/>
            <person name="Friedl T."/>
            <person name="Seufert S."/>
            <person name="Schumacher M."/>
            <person name="Overmann J."/>
            <person name="Neumann-Schaal M."/>
            <person name="Petersen J."/>
        </authorList>
    </citation>
    <scope>NUCLEOTIDE SEQUENCE [LARGE SCALE GENOMIC DNA]</scope>
    <source>
        <strain evidence="1">PCC 7102</strain>
    </source>
</reference>
<dbReference type="EMBL" id="RSCL01000001">
    <property type="protein sequence ID" value="RUT09756.1"/>
    <property type="molecule type" value="Genomic_DNA"/>
</dbReference>
<dbReference type="Proteomes" id="UP000271624">
    <property type="component" value="Unassembled WGS sequence"/>
</dbReference>
<sequence length="482" mass="55312">MKGASPRYWKIYRINPTRTHNGYEHSVVSAAQVFLQQSISESEDIQSALLTCFYAPTNDVKSRAYAGLCLRCFVSEPILKACKKIHNLFASDKSFTYQDLLGFVLNDDGQSLVITDDDRKAQLVVNSEGKTDTAKYQFFTVKVLQTFKSDLRVRLSLENWAYLQTKQNPEVKDFLSEFGFKNLSDWALLNRVRPKQIERLSKQDANLVEVFHCCYRRDRIQQRKQNRSFGAKCPDPSECQLQEMLALLQKRGDNAVNNTKQLLKALKYVAIQLRQYDIWSYRESLEIQDPETGSYVTRTDLAYNSTSEVDVEQNEILEFLHSQLEITLINSIEQEVESSILRLQKSKKYAPFAAKFIPGLQLYYQEGKSLKEITDILQMSSWDQARRVFNPGELLAKVRSKTVEQLLDNILKKACELGLTTLPPAPDYLKTLAEQIELFADEEVFQSAAEEIRAGKNRVMNSRYAHFLCHNLQLASVISVAS</sequence>
<reference evidence="1" key="1">
    <citation type="submission" date="2018-12" db="EMBL/GenBank/DDBJ databases">
        <authorList>
            <person name="Will S."/>
            <person name="Neumann-Schaal M."/>
            <person name="Henke P."/>
        </authorList>
    </citation>
    <scope>NUCLEOTIDE SEQUENCE</scope>
    <source>
        <strain evidence="1">PCC 7102</strain>
    </source>
</reference>
<proteinExistence type="predicted"/>
<dbReference type="AlphaFoldDB" id="A0A433VUG4"/>
<dbReference type="OrthoDB" id="560787at2"/>
<keyword evidence="2" id="KW-1185">Reference proteome</keyword>
<name>A0A433VUG4_9CYAN</name>
<evidence type="ECO:0000313" key="2">
    <source>
        <dbReference type="Proteomes" id="UP000271624"/>
    </source>
</evidence>
<organism evidence="1 2">
    <name type="scientific">Dulcicalothrix desertica PCC 7102</name>
    <dbReference type="NCBI Taxonomy" id="232991"/>
    <lineage>
        <taxon>Bacteria</taxon>
        <taxon>Bacillati</taxon>
        <taxon>Cyanobacteriota</taxon>
        <taxon>Cyanophyceae</taxon>
        <taxon>Nostocales</taxon>
        <taxon>Calotrichaceae</taxon>
        <taxon>Dulcicalothrix</taxon>
    </lineage>
</organism>
<accession>A0A433VUG4</accession>
<gene>
    <name evidence="1" type="ORF">DSM106972_002510</name>
</gene>
<protein>
    <submittedName>
        <fullName evidence="1">Uncharacterized protein</fullName>
    </submittedName>
</protein>
<evidence type="ECO:0000313" key="1">
    <source>
        <dbReference type="EMBL" id="RUT09756.1"/>
    </source>
</evidence>